<keyword evidence="1" id="KW-0472">Membrane</keyword>
<reference evidence="2 3" key="1">
    <citation type="submission" date="2012-11" db="EMBL/GenBank/DDBJ databases">
        <authorList>
            <person name="Huguet-Tapia J.C."/>
            <person name="Durkin A.S."/>
            <person name="Pettis G.S."/>
            <person name="Badger J.H."/>
        </authorList>
    </citation>
    <scope>NUCLEOTIDE SEQUENCE [LARGE SCALE GENOMIC DNA]</scope>
    <source>
        <strain evidence="2 3">91-03</strain>
    </source>
</reference>
<evidence type="ECO:0000256" key="1">
    <source>
        <dbReference type="SAM" id="Phobius"/>
    </source>
</evidence>
<keyword evidence="3" id="KW-1185">Reference proteome</keyword>
<gene>
    <name evidence="2" type="ORF">STRIP9103_01228</name>
</gene>
<dbReference type="AlphaFoldDB" id="L1KIG8"/>
<dbReference type="PATRIC" id="fig|698759.3.peg.8675"/>
<dbReference type="EMBL" id="AEJC01000638">
    <property type="protein sequence ID" value="EKX60616.1"/>
    <property type="molecule type" value="Genomic_DNA"/>
</dbReference>
<keyword evidence="1" id="KW-0812">Transmembrane</keyword>
<feature type="transmembrane region" description="Helical" evidence="1">
    <location>
        <begin position="6"/>
        <end position="28"/>
    </location>
</feature>
<accession>L1KIG8</accession>
<organism evidence="2 3">
    <name type="scientific">Streptomyces ipomoeae 91-03</name>
    <dbReference type="NCBI Taxonomy" id="698759"/>
    <lineage>
        <taxon>Bacteria</taxon>
        <taxon>Bacillati</taxon>
        <taxon>Actinomycetota</taxon>
        <taxon>Actinomycetes</taxon>
        <taxon>Kitasatosporales</taxon>
        <taxon>Streptomycetaceae</taxon>
        <taxon>Streptomyces</taxon>
    </lineage>
</organism>
<name>L1KIG8_9ACTN</name>
<comment type="caution">
    <text evidence="2">The sequence shown here is derived from an EMBL/GenBank/DDBJ whole genome shotgun (WGS) entry which is preliminary data.</text>
</comment>
<evidence type="ECO:0000313" key="2">
    <source>
        <dbReference type="EMBL" id="EKX60616.1"/>
    </source>
</evidence>
<evidence type="ECO:0000313" key="3">
    <source>
        <dbReference type="Proteomes" id="UP000010411"/>
    </source>
</evidence>
<keyword evidence="1" id="KW-1133">Transmembrane helix</keyword>
<dbReference type="Proteomes" id="UP000010411">
    <property type="component" value="Unassembled WGS sequence"/>
</dbReference>
<protein>
    <submittedName>
        <fullName evidence="2">Uncharacterized protein</fullName>
    </submittedName>
</protein>
<proteinExistence type="predicted"/>
<sequence>MDTYNLVVLIISGTLVGLGAPFIAYVVIQEKREERRRAPRSPEEIFIGMRERKHDTMRRMREVVRNHRRD</sequence>